<sequence length="477" mass="54976">MALCYKLLNPASVRQPRQLLRFVGKRPLWTQLSHVPYQTTIRRTYSQNRNSNDSKKNSKQSKTKRILARVGLSILIPYTCYAVFVSLSAFREIDIRNDLLDDVEKGSETTYAGTLLKYSPLQVLGRYENPFAEYRIQTVYEFFFNRVVELFESNRGGVPKDPEVMAELMPVHKPEWPDKISQTTDNLIDFRVIHKETPEFSTFDPSTVEGKPPIPIYNTWLGQSCNYVIYNGIKILTDPIFGEYLLGDSFGPKRITAIPADIKDVPVPDIILVSHNHPDHLDKVSLRQWADSNALWIVPKGMGKFMRGHEVKNVIELSWWDRCELKKDGHHYDVACTPAMHWSGRYIYDTNQSLWCTFMFRHNRQPIMFHGGDTGYVNDLFKRIGQIYGEGVKLAILPCGQYCPEWHQRPRHINPAEVIRIMDDLSAQNVLGVHWGTFLLSGEHFLEPKQKLEGIADVKGISKHCFCPELGKTIRFD</sequence>
<feature type="domain" description="Metallo-beta-lactamase" evidence="3">
    <location>
        <begin position="235"/>
        <end position="435"/>
    </location>
</feature>
<comment type="caution">
    <text evidence="4">The sequence shown here is derived from an EMBL/GenBank/DDBJ whole genome shotgun (WGS) entry which is preliminary data.</text>
</comment>
<evidence type="ECO:0000313" key="4">
    <source>
        <dbReference type="EMBL" id="GMM57523.1"/>
    </source>
</evidence>
<protein>
    <submittedName>
        <fullName evidence="4">N-acetylphosphatidylethanolamine-hydrolyzing phospholipase D</fullName>
    </submittedName>
</protein>
<keyword evidence="2" id="KW-0472">Membrane</keyword>
<organism evidence="4 5">
    <name type="scientific">Maudiozyma humilis</name>
    <name type="common">Sour dough yeast</name>
    <name type="synonym">Kazachstania humilis</name>
    <dbReference type="NCBI Taxonomy" id="51915"/>
    <lineage>
        <taxon>Eukaryota</taxon>
        <taxon>Fungi</taxon>
        <taxon>Dikarya</taxon>
        <taxon>Ascomycota</taxon>
        <taxon>Saccharomycotina</taxon>
        <taxon>Saccharomycetes</taxon>
        <taxon>Saccharomycetales</taxon>
        <taxon>Saccharomycetaceae</taxon>
        <taxon>Maudiozyma</taxon>
    </lineage>
</organism>
<dbReference type="InterPro" id="IPR001279">
    <property type="entry name" value="Metallo-B-lactamas"/>
</dbReference>
<keyword evidence="2" id="KW-1133">Transmembrane helix</keyword>
<dbReference type="GO" id="GO:0070292">
    <property type="term" value="P:N-acylphosphatidylethanolamine metabolic process"/>
    <property type="evidence" value="ECO:0007669"/>
    <property type="project" value="TreeGrafter"/>
</dbReference>
<dbReference type="GO" id="GO:0005737">
    <property type="term" value="C:cytoplasm"/>
    <property type="evidence" value="ECO:0007669"/>
    <property type="project" value="TreeGrafter"/>
</dbReference>
<dbReference type="InterPro" id="IPR036866">
    <property type="entry name" value="RibonucZ/Hydroxyglut_hydro"/>
</dbReference>
<evidence type="ECO:0000259" key="3">
    <source>
        <dbReference type="Pfam" id="PF12706"/>
    </source>
</evidence>
<feature type="region of interest" description="Disordered" evidence="1">
    <location>
        <begin position="43"/>
        <end position="62"/>
    </location>
</feature>
<proteinExistence type="predicted"/>
<dbReference type="GO" id="GO:0070291">
    <property type="term" value="P:N-acylethanolamine metabolic process"/>
    <property type="evidence" value="ECO:0007669"/>
    <property type="project" value="TreeGrafter"/>
</dbReference>
<dbReference type="Proteomes" id="UP001377567">
    <property type="component" value="Unassembled WGS sequence"/>
</dbReference>
<gene>
    <name evidence="4" type="ORF">DAKH74_041390</name>
</gene>
<dbReference type="EMBL" id="BTGD01000013">
    <property type="protein sequence ID" value="GMM57523.1"/>
    <property type="molecule type" value="Genomic_DNA"/>
</dbReference>
<dbReference type="GO" id="GO:0070290">
    <property type="term" value="F:N-acylphosphatidylethanolamine-specific phospholipase D activity"/>
    <property type="evidence" value="ECO:0007669"/>
    <property type="project" value="TreeGrafter"/>
</dbReference>
<dbReference type="SUPFAM" id="SSF56281">
    <property type="entry name" value="Metallo-hydrolase/oxidoreductase"/>
    <property type="match status" value="1"/>
</dbReference>
<dbReference type="PANTHER" id="PTHR15032">
    <property type="entry name" value="N-ACYL-PHOSPHATIDYLETHANOLAMINE-HYDROLYZING PHOSPHOLIPASE D"/>
    <property type="match status" value="1"/>
</dbReference>
<evidence type="ECO:0000313" key="5">
    <source>
        <dbReference type="Proteomes" id="UP001377567"/>
    </source>
</evidence>
<keyword evidence="2" id="KW-0812">Transmembrane</keyword>
<keyword evidence="5" id="KW-1185">Reference proteome</keyword>
<name>A0AAV5S3T8_MAUHU</name>
<reference evidence="4 5" key="1">
    <citation type="journal article" date="2023" name="Elife">
        <title>Identification of key yeast species and microbe-microbe interactions impacting larval growth of Drosophila in the wild.</title>
        <authorList>
            <person name="Mure A."/>
            <person name="Sugiura Y."/>
            <person name="Maeda R."/>
            <person name="Honda K."/>
            <person name="Sakurai N."/>
            <person name="Takahashi Y."/>
            <person name="Watada M."/>
            <person name="Katoh T."/>
            <person name="Gotoh A."/>
            <person name="Gotoh Y."/>
            <person name="Taniguchi I."/>
            <person name="Nakamura K."/>
            <person name="Hayashi T."/>
            <person name="Katayama T."/>
            <person name="Uemura T."/>
            <person name="Hattori Y."/>
        </authorList>
    </citation>
    <scope>NUCLEOTIDE SEQUENCE [LARGE SCALE GENOMIC DNA]</scope>
    <source>
        <strain evidence="4 5">KH-74</strain>
    </source>
</reference>
<dbReference type="Pfam" id="PF12706">
    <property type="entry name" value="Lactamase_B_2"/>
    <property type="match status" value="1"/>
</dbReference>
<accession>A0AAV5S3T8</accession>
<dbReference type="AlphaFoldDB" id="A0AAV5S3T8"/>
<dbReference type="PANTHER" id="PTHR15032:SF4">
    <property type="entry name" value="N-ACYL-PHOSPHATIDYLETHANOLAMINE-HYDROLYZING PHOSPHOLIPASE D"/>
    <property type="match status" value="1"/>
</dbReference>
<feature type="transmembrane region" description="Helical" evidence="2">
    <location>
        <begin position="66"/>
        <end position="90"/>
    </location>
</feature>
<dbReference type="Gene3D" id="3.60.15.10">
    <property type="entry name" value="Ribonuclease Z/Hydroxyacylglutathione hydrolase-like"/>
    <property type="match status" value="1"/>
</dbReference>
<evidence type="ECO:0000256" key="2">
    <source>
        <dbReference type="SAM" id="Phobius"/>
    </source>
</evidence>
<evidence type="ECO:0000256" key="1">
    <source>
        <dbReference type="SAM" id="MobiDB-lite"/>
    </source>
</evidence>